<comment type="similarity">
    <text evidence="2">Belongs to the AB hydrolase superfamily. LDAH family.</text>
</comment>
<reference evidence="5" key="1">
    <citation type="submission" date="2020-12" db="EMBL/GenBank/DDBJ databases">
        <title>Metabolic potential, ecology and presence of endohyphal bacteria is reflected in genomic diversity of Mucoromycotina.</title>
        <authorList>
            <person name="Muszewska A."/>
            <person name="Okrasinska A."/>
            <person name="Steczkiewicz K."/>
            <person name="Drgas O."/>
            <person name="Orlowska M."/>
            <person name="Perlinska-Lenart U."/>
            <person name="Aleksandrzak-Piekarczyk T."/>
            <person name="Szatraj K."/>
            <person name="Zielenkiewicz U."/>
            <person name="Pilsyk S."/>
            <person name="Malc E."/>
            <person name="Mieczkowski P."/>
            <person name="Kruszewska J.S."/>
            <person name="Biernat P."/>
            <person name="Pawlowska J."/>
        </authorList>
    </citation>
    <scope>NUCLEOTIDE SEQUENCE</scope>
    <source>
        <strain evidence="5">WA0000051536</strain>
    </source>
</reference>
<dbReference type="Proteomes" id="UP000612746">
    <property type="component" value="Unassembled WGS sequence"/>
</dbReference>
<accession>A0A8H7UG73</accession>
<dbReference type="InterPro" id="IPR029058">
    <property type="entry name" value="AB_hydrolase_fold"/>
</dbReference>
<sequence length="308" mass="34692">MTTRILPLLQTPLKATWNVAGKLTDTSYWPAFNDGKKAVVLLIPGNPGLVDYYTTFCEVIHEALSHSSLSLDIIAVSHLGHSGKPLNTTKQLFTLQEQIQHKIECFDIIRKQYGPETKVILIGHSVGSFICTEVLKARPNHNIVRLIALFPTLQHIAKTPNGVALSPIFPVIPRTIVSWSASLLSWIHPTVRRTIVSYITKQPDPSLSVTSDQLLQRNVVNNALFMAGQEMASIKELDYDFYHAHVKKFIIYFSPQDSWAPKDHYDDMKSRFPNANITLCEENLPHAFVLGMKLYFNSVLLPNSNTIF</sequence>
<dbReference type="InterPro" id="IPR019363">
    <property type="entry name" value="LDAH"/>
</dbReference>
<keyword evidence="3" id="KW-0551">Lipid droplet</keyword>
<dbReference type="EMBL" id="JAEPRA010000009">
    <property type="protein sequence ID" value="KAG2180502.1"/>
    <property type="molecule type" value="Genomic_DNA"/>
</dbReference>
<evidence type="ECO:0000256" key="3">
    <source>
        <dbReference type="ARBA" id="ARBA00022677"/>
    </source>
</evidence>
<evidence type="ECO:0000256" key="1">
    <source>
        <dbReference type="ARBA" id="ARBA00004502"/>
    </source>
</evidence>
<dbReference type="AlphaFoldDB" id="A0A8H7UG73"/>
<dbReference type="Gene3D" id="3.40.50.1820">
    <property type="entry name" value="alpha/beta hydrolase"/>
    <property type="match status" value="1"/>
</dbReference>
<dbReference type="GO" id="GO:0019915">
    <property type="term" value="P:lipid storage"/>
    <property type="evidence" value="ECO:0007669"/>
    <property type="project" value="InterPro"/>
</dbReference>
<proteinExistence type="inferred from homology"/>
<dbReference type="PANTHER" id="PTHR13390:SF0">
    <property type="entry name" value="LIPID DROPLET-ASSOCIATED HYDROLASE"/>
    <property type="match status" value="1"/>
</dbReference>
<gene>
    <name evidence="5" type="ORF">INT44_003506</name>
</gene>
<dbReference type="PANTHER" id="PTHR13390">
    <property type="entry name" value="LIPASE"/>
    <property type="match status" value="1"/>
</dbReference>
<keyword evidence="4" id="KW-0378">Hydrolase</keyword>
<dbReference type="Pfam" id="PF10230">
    <property type="entry name" value="LIDHydrolase"/>
    <property type="match status" value="1"/>
</dbReference>
<dbReference type="GO" id="GO:0016298">
    <property type="term" value="F:lipase activity"/>
    <property type="evidence" value="ECO:0007669"/>
    <property type="project" value="InterPro"/>
</dbReference>
<evidence type="ECO:0000313" key="5">
    <source>
        <dbReference type="EMBL" id="KAG2180502.1"/>
    </source>
</evidence>
<comment type="subcellular location">
    <subcellularLocation>
        <location evidence="1">Lipid droplet</location>
    </subcellularLocation>
</comment>
<evidence type="ECO:0000256" key="2">
    <source>
        <dbReference type="ARBA" id="ARBA00008300"/>
    </source>
</evidence>
<dbReference type="SUPFAM" id="SSF53474">
    <property type="entry name" value="alpha/beta-Hydrolases"/>
    <property type="match status" value="1"/>
</dbReference>
<keyword evidence="6" id="KW-1185">Reference proteome</keyword>
<dbReference type="OrthoDB" id="448051at2759"/>
<dbReference type="GO" id="GO:0005811">
    <property type="term" value="C:lipid droplet"/>
    <property type="evidence" value="ECO:0007669"/>
    <property type="project" value="UniProtKB-SubCell"/>
</dbReference>
<comment type="caution">
    <text evidence="5">The sequence shown here is derived from an EMBL/GenBank/DDBJ whole genome shotgun (WGS) entry which is preliminary data.</text>
</comment>
<protein>
    <recommendedName>
        <fullName evidence="7">Lipid droplet-associated hydrolase</fullName>
    </recommendedName>
</protein>
<evidence type="ECO:0000256" key="4">
    <source>
        <dbReference type="ARBA" id="ARBA00022801"/>
    </source>
</evidence>
<name>A0A8H7UG73_9FUNG</name>
<organism evidence="5 6">
    <name type="scientific">Umbelopsis vinacea</name>
    <dbReference type="NCBI Taxonomy" id="44442"/>
    <lineage>
        <taxon>Eukaryota</taxon>
        <taxon>Fungi</taxon>
        <taxon>Fungi incertae sedis</taxon>
        <taxon>Mucoromycota</taxon>
        <taxon>Mucoromycotina</taxon>
        <taxon>Umbelopsidomycetes</taxon>
        <taxon>Umbelopsidales</taxon>
        <taxon>Umbelopsidaceae</taxon>
        <taxon>Umbelopsis</taxon>
    </lineage>
</organism>
<evidence type="ECO:0008006" key="7">
    <source>
        <dbReference type="Google" id="ProtNLM"/>
    </source>
</evidence>
<evidence type="ECO:0000313" key="6">
    <source>
        <dbReference type="Proteomes" id="UP000612746"/>
    </source>
</evidence>